<protein>
    <submittedName>
        <fullName evidence="9">Uncharacterized protein</fullName>
    </submittedName>
</protein>
<dbReference type="GO" id="GO:0042412">
    <property type="term" value="P:taurine biosynthetic process"/>
    <property type="evidence" value="ECO:0007669"/>
    <property type="project" value="TreeGrafter"/>
</dbReference>
<evidence type="ECO:0000256" key="2">
    <source>
        <dbReference type="ARBA" id="ARBA00009533"/>
    </source>
</evidence>
<keyword evidence="4" id="KW-0210">Decarboxylase</keyword>
<comment type="cofactor">
    <cofactor evidence="1 7 8">
        <name>pyridoxal 5'-phosphate</name>
        <dbReference type="ChEBI" id="CHEBI:597326"/>
    </cofactor>
</comment>
<evidence type="ECO:0000313" key="9">
    <source>
        <dbReference type="Ensembl" id="ENSMMOP00000010790.1"/>
    </source>
</evidence>
<keyword evidence="6 8" id="KW-0456">Lyase</keyword>
<evidence type="ECO:0000313" key="10">
    <source>
        <dbReference type="Proteomes" id="UP000261620"/>
    </source>
</evidence>
<name>A0A3Q4B0N9_MOLML</name>
<dbReference type="Gene3D" id="3.40.640.10">
    <property type="entry name" value="Type I PLP-dependent aspartate aminotransferase-like (Major domain)"/>
    <property type="match status" value="1"/>
</dbReference>
<comment type="subunit">
    <text evidence="3">Homodimer.</text>
</comment>
<keyword evidence="10" id="KW-1185">Reference proteome</keyword>
<evidence type="ECO:0000256" key="5">
    <source>
        <dbReference type="ARBA" id="ARBA00022898"/>
    </source>
</evidence>
<dbReference type="Ensembl" id="ENSMMOT00000010973.1">
    <property type="protein sequence ID" value="ENSMMOP00000010790.1"/>
    <property type="gene ID" value="ENSMMOG00000008278.1"/>
</dbReference>
<sequence length="326" mass="36706">MCLIVATTADGQGNGPANLHNLNESLIDQGQHLLKEVFSEWREQVELAVLLDLELTTTGGPQQSLLQKVKDVAKHSIKTSHPRLFNQQFAGVGYCAVNGRFLTKALNTYLYDSGFIISLDEKIKLAKSQGALPFPISCISGTMVQATFDQLDTIADMCEKHKLWMHVDAAWGGSVFFSKNLYFSIRRRQHFASWNPHKMLVAGPPCSALLLRDTTVWISSLKLATVLWSIRTAVGSLGLAARLHKAFINVRYVLEDMKKRGQFHFLHEPVFVNLCFWFIPPSLRGKEGNTVDPAIKERMRQRGTMMVDLDFFLDEMEMIYGTVAVQ</sequence>
<dbReference type="InterPro" id="IPR015424">
    <property type="entry name" value="PyrdxlP-dep_Trfase"/>
</dbReference>
<evidence type="ECO:0000256" key="6">
    <source>
        <dbReference type="ARBA" id="ARBA00023239"/>
    </source>
</evidence>
<dbReference type="InterPro" id="IPR002129">
    <property type="entry name" value="PyrdxlP-dep_de-COase"/>
</dbReference>
<evidence type="ECO:0000256" key="1">
    <source>
        <dbReference type="ARBA" id="ARBA00001933"/>
    </source>
</evidence>
<dbReference type="PANTHER" id="PTHR45677">
    <property type="entry name" value="GLUTAMATE DECARBOXYLASE-RELATED"/>
    <property type="match status" value="1"/>
</dbReference>
<dbReference type="Proteomes" id="UP000261620">
    <property type="component" value="Unplaced"/>
</dbReference>
<comment type="similarity">
    <text evidence="2 8">Belongs to the group II decarboxylase family.</text>
</comment>
<dbReference type="PANTHER" id="PTHR45677:SF8">
    <property type="entry name" value="CYSTEINE SULFINIC ACID DECARBOXYLASE"/>
    <property type="match status" value="1"/>
</dbReference>
<dbReference type="InterPro" id="IPR015421">
    <property type="entry name" value="PyrdxlP-dep_Trfase_major"/>
</dbReference>
<evidence type="ECO:0000256" key="8">
    <source>
        <dbReference type="RuleBase" id="RU000382"/>
    </source>
</evidence>
<dbReference type="GO" id="GO:0030170">
    <property type="term" value="F:pyridoxal phosphate binding"/>
    <property type="evidence" value="ECO:0007669"/>
    <property type="project" value="InterPro"/>
</dbReference>
<dbReference type="AlphaFoldDB" id="A0A3Q4B0N9"/>
<dbReference type="GO" id="GO:0004782">
    <property type="term" value="F:sulfinoalanine decarboxylase activity"/>
    <property type="evidence" value="ECO:0007669"/>
    <property type="project" value="TreeGrafter"/>
</dbReference>
<evidence type="ECO:0000256" key="3">
    <source>
        <dbReference type="ARBA" id="ARBA00011738"/>
    </source>
</evidence>
<reference evidence="9" key="2">
    <citation type="submission" date="2025-09" db="UniProtKB">
        <authorList>
            <consortium name="Ensembl"/>
        </authorList>
    </citation>
    <scope>IDENTIFICATION</scope>
</reference>
<dbReference type="OMA" id="DEMEMIY"/>
<evidence type="ECO:0000256" key="7">
    <source>
        <dbReference type="PIRSR" id="PIRSR602129-50"/>
    </source>
</evidence>
<proteinExistence type="inferred from homology"/>
<reference evidence="9" key="1">
    <citation type="submission" date="2025-08" db="UniProtKB">
        <authorList>
            <consortium name="Ensembl"/>
        </authorList>
    </citation>
    <scope>IDENTIFICATION</scope>
</reference>
<accession>A0A3Q4B0N9</accession>
<feature type="modified residue" description="N6-(pyridoxal phosphate)lysine" evidence="7">
    <location>
        <position position="198"/>
    </location>
</feature>
<evidence type="ECO:0000256" key="4">
    <source>
        <dbReference type="ARBA" id="ARBA00022793"/>
    </source>
</evidence>
<dbReference type="Pfam" id="PF00282">
    <property type="entry name" value="Pyridoxal_deC"/>
    <property type="match status" value="1"/>
</dbReference>
<keyword evidence="5 7" id="KW-0663">Pyridoxal phosphate</keyword>
<organism evidence="9 10">
    <name type="scientific">Mola mola</name>
    <name type="common">Ocean sunfish</name>
    <name type="synonym">Tetraodon mola</name>
    <dbReference type="NCBI Taxonomy" id="94237"/>
    <lineage>
        <taxon>Eukaryota</taxon>
        <taxon>Metazoa</taxon>
        <taxon>Chordata</taxon>
        <taxon>Craniata</taxon>
        <taxon>Vertebrata</taxon>
        <taxon>Euteleostomi</taxon>
        <taxon>Actinopterygii</taxon>
        <taxon>Neopterygii</taxon>
        <taxon>Teleostei</taxon>
        <taxon>Neoteleostei</taxon>
        <taxon>Acanthomorphata</taxon>
        <taxon>Eupercaria</taxon>
        <taxon>Tetraodontiformes</taxon>
        <taxon>Molidae</taxon>
        <taxon>Mola</taxon>
    </lineage>
</organism>
<dbReference type="SUPFAM" id="SSF53383">
    <property type="entry name" value="PLP-dependent transferases"/>
    <property type="match status" value="1"/>
</dbReference>
<dbReference type="GO" id="GO:0005737">
    <property type="term" value="C:cytoplasm"/>
    <property type="evidence" value="ECO:0007669"/>
    <property type="project" value="TreeGrafter"/>
</dbReference>
<dbReference type="GO" id="GO:0019752">
    <property type="term" value="P:carboxylic acid metabolic process"/>
    <property type="evidence" value="ECO:0007669"/>
    <property type="project" value="InterPro"/>
</dbReference>
<dbReference type="Gene3D" id="3.90.1150.170">
    <property type="match status" value="2"/>
</dbReference>